<dbReference type="AlphaFoldDB" id="A0A4C1W5R8"/>
<accession>A0A4C1W5R8</accession>
<dbReference type="Proteomes" id="UP000299102">
    <property type="component" value="Unassembled WGS sequence"/>
</dbReference>
<reference evidence="1 2" key="1">
    <citation type="journal article" date="2019" name="Commun. Biol.">
        <title>The bagworm genome reveals a unique fibroin gene that provides high tensile strength.</title>
        <authorList>
            <person name="Kono N."/>
            <person name="Nakamura H."/>
            <person name="Ohtoshi R."/>
            <person name="Tomita M."/>
            <person name="Numata K."/>
            <person name="Arakawa K."/>
        </authorList>
    </citation>
    <scope>NUCLEOTIDE SEQUENCE [LARGE SCALE GENOMIC DNA]</scope>
</reference>
<dbReference type="EMBL" id="BGZK01000473">
    <property type="protein sequence ID" value="GBP45869.1"/>
    <property type="molecule type" value="Genomic_DNA"/>
</dbReference>
<gene>
    <name evidence="1" type="ORF">EVAR_31774_1</name>
</gene>
<proteinExistence type="predicted"/>
<comment type="caution">
    <text evidence="1">The sequence shown here is derived from an EMBL/GenBank/DDBJ whole genome shotgun (WGS) entry which is preliminary data.</text>
</comment>
<protein>
    <submittedName>
        <fullName evidence="1">Uncharacterized protein</fullName>
    </submittedName>
</protein>
<organism evidence="1 2">
    <name type="scientific">Eumeta variegata</name>
    <name type="common">Bagworm moth</name>
    <name type="synonym">Eumeta japonica</name>
    <dbReference type="NCBI Taxonomy" id="151549"/>
    <lineage>
        <taxon>Eukaryota</taxon>
        <taxon>Metazoa</taxon>
        <taxon>Ecdysozoa</taxon>
        <taxon>Arthropoda</taxon>
        <taxon>Hexapoda</taxon>
        <taxon>Insecta</taxon>
        <taxon>Pterygota</taxon>
        <taxon>Neoptera</taxon>
        <taxon>Endopterygota</taxon>
        <taxon>Lepidoptera</taxon>
        <taxon>Glossata</taxon>
        <taxon>Ditrysia</taxon>
        <taxon>Tineoidea</taxon>
        <taxon>Psychidae</taxon>
        <taxon>Oiketicinae</taxon>
        <taxon>Eumeta</taxon>
    </lineage>
</organism>
<name>A0A4C1W5R8_EUMVA</name>
<sequence>MHPFREVRLYRNDVAPRLGVTAAASAIYDFYSGQEVDKHFLFKKYTCILRECVASYGNLIDVSGTGRPAPERRGGDGTSNQNWTFGFAFDSDSGTDLDSISLQNIHNPPAAPPVRAHNEIEYVALC</sequence>
<evidence type="ECO:0000313" key="2">
    <source>
        <dbReference type="Proteomes" id="UP000299102"/>
    </source>
</evidence>
<evidence type="ECO:0000313" key="1">
    <source>
        <dbReference type="EMBL" id="GBP45869.1"/>
    </source>
</evidence>
<keyword evidence="2" id="KW-1185">Reference proteome</keyword>